<name>A0A1Q8CKA7_9PSEU</name>
<dbReference type="EMBL" id="MSIE01000048">
    <property type="protein sequence ID" value="OLF14797.1"/>
    <property type="molecule type" value="Genomic_DNA"/>
</dbReference>
<dbReference type="AlphaFoldDB" id="A0A1Q8CKA7"/>
<evidence type="ECO:0000313" key="5">
    <source>
        <dbReference type="EMBL" id="OLF14797.1"/>
    </source>
</evidence>
<keyword evidence="1" id="KW-0328">Glycosyltransferase</keyword>
<evidence type="ECO:0000259" key="4">
    <source>
        <dbReference type="Pfam" id="PF13439"/>
    </source>
</evidence>
<dbReference type="InterPro" id="IPR001296">
    <property type="entry name" value="Glyco_trans_1"/>
</dbReference>
<protein>
    <submittedName>
        <fullName evidence="5">Glycosyl transferase</fullName>
    </submittedName>
</protein>
<dbReference type="PANTHER" id="PTHR45947:SF3">
    <property type="entry name" value="SULFOQUINOVOSYL TRANSFERASE SQD2"/>
    <property type="match status" value="1"/>
</dbReference>
<keyword evidence="6" id="KW-1185">Reference proteome</keyword>
<gene>
    <name evidence="5" type="ORF">BU204_24845</name>
</gene>
<proteinExistence type="predicted"/>
<evidence type="ECO:0000256" key="1">
    <source>
        <dbReference type="ARBA" id="ARBA00022676"/>
    </source>
</evidence>
<sequence length="413" mass="44749">MRIAMICDRFTPQSGPGAGEANGLSVHVGELSAALARSGHEVTVYTRRDGRRQAPTKSDEGYRIVPVPAGPIRRLAEDELVAHMGAFTQYLTDQWRDSPPDVVHSHYWTSGLPALFADPARRVPVVHTNHGLGAVARRHRKPADPDPTKRVSSERLISRSVARVVATSAEEVRELGRIGVPSTRTTVIPSGVDIDRFVPDGPATRKRLPHRIVTVGRLLPRKGLAELVAVLPLVPDTELVIVGGPERRALGEDPEAVRLRELAKRIGVADRVQLTGQVPRDRLPALLRSADLAACVPWYEPVGLVPLEAMACNVPVVATSVGALADTVVDGVTGLLVPPRRPRTLAAALNGLLTDPVKRSFLGAAGRDRAESRYPWRRIAEDTVRVYEQCVEQAAARSERSGGPVFATRSAHR</sequence>
<dbReference type="Pfam" id="PF00534">
    <property type="entry name" value="Glycos_transf_1"/>
    <property type="match status" value="1"/>
</dbReference>
<feature type="domain" description="Glycosyltransferase subfamily 4-like N-terminal" evidence="4">
    <location>
        <begin position="22"/>
        <end position="196"/>
    </location>
</feature>
<dbReference type="GO" id="GO:0016757">
    <property type="term" value="F:glycosyltransferase activity"/>
    <property type="evidence" value="ECO:0007669"/>
    <property type="project" value="UniProtKB-KW"/>
</dbReference>
<keyword evidence="2 5" id="KW-0808">Transferase</keyword>
<feature type="domain" description="Glycosyl transferase family 1" evidence="3">
    <location>
        <begin position="211"/>
        <end position="368"/>
    </location>
</feature>
<evidence type="ECO:0000256" key="2">
    <source>
        <dbReference type="ARBA" id="ARBA00022679"/>
    </source>
</evidence>
<comment type="caution">
    <text evidence="5">The sequence shown here is derived from an EMBL/GenBank/DDBJ whole genome shotgun (WGS) entry which is preliminary data.</text>
</comment>
<dbReference type="InterPro" id="IPR028098">
    <property type="entry name" value="Glyco_trans_4-like_N"/>
</dbReference>
<evidence type="ECO:0000313" key="6">
    <source>
        <dbReference type="Proteomes" id="UP000185596"/>
    </source>
</evidence>
<dbReference type="Proteomes" id="UP000185596">
    <property type="component" value="Unassembled WGS sequence"/>
</dbReference>
<dbReference type="InterPro" id="IPR050194">
    <property type="entry name" value="Glycosyltransferase_grp1"/>
</dbReference>
<dbReference type="RefSeq" id="WP_075128163.1">
    <property type="nucleotide sequence ID" value="NZ_MSIE01000048.1"/>
</dbReference>
<dbReference type="PANTHER" id="PTHR45947">
    <property type="entry name" value="SULFOQUINOVOSYL TRANSFERASE SQD2"/>
    <property type="match status" value="1"/>
</dbReference>
<dbReference type="Pfam" id="PF13439">
    <property type="entry name" value="Glyco_transf_4"/>
    <property type="match status" value="1"/>
</dbReference>
<dbReference type="Gene3D" id="3.40.50.2000">
    <property type="entry name" value="Glycogen Phosphorylase B"/>
    <property type="match status" value="2"/>
</dbReference>
<reference evidence="5 6" key="1">
    <citation type="submission" date="2016-12" db="EMBL/GenBank/DDBJ databases">
        <title>The draft genome sequence of Actinophytocola sp. 11-183.</title>
        <authorList>
            <person name="Wang W."/>
            <person name="Yuan L."/>
        </authorList>
    </citation>
    <scope>NUCLEOTIDE SEQUENCE [LARGE SCALE GENOMIC DNA]</scope>
    <source>
        <strain evidence="5 6">11-183</strain>
    </source>
</reference>
<dbReference type="SUPFAM" id="SSF53756">
    <property type="entry name" value="UDP-Glycosyltransferase/glycogen phosphorylase"/>
    <property type="match status" value="1"/>
</dbReference>
<organism evidence="5 6">
    <name type="scientific">Actinophytocola xanthii</name>
    <dbReference type="NCBI Taxonomy" id="1912961"/>
    <lineage>
        <taxon>Bacteria</taxon>
        <taxon>Bacillati</taxon>
        <taxon>Actinomycetota</taxon>
        <taxon>Actinomycetes</taxon>
        <taxon>Pseudonocardiales</taxon>
        <taxon>Pseudonocardiaceae</taxon>
    </lineage>
</organism>
<dbReference type="GO" id="GO:1901137">
    <property type="term" value="P:carbohydrate derivative biosynthetic process"/>
    <property type="evidence" value="ECO:0007669"/>
    <property type="project" value="UniProtKB-ARBA"/>
</dbReference>
<evidence type="ECO:0000259" key="3">
    <source>
        <dbReference type="Pfam" id="PF00534"/>
    </source>
</evidence>
<dbReference type="OrthoDB" id="9810929at2"/>
<accession>A0A1Q8CKA7</accession>
<dbReference type="STRING" id="1912961.BU204_24845"/>